<gene>
    <name evidence="1" type="ORF">LWI29_033686</name>
</gene>
<proteinExistence type="predicted"/>
<reference evidence="1" key="1">
    <citation type="journal article" date="2022" name="Plant J.">
        <title>Strategies of tolerance reflected in two North American maple genomes.</title>
        <authorList>
            <person name="McEvoy S.L."/>
            <person name="Sezen U.U."/>
            <person name="Trouern-Trend A."/>
            <person name="McMahon S.M."/>
            <person name="Schaberg P.G."/>
            <person name="Yang J."/>
            <person name="Wegrzyn J.L."/>
            <person name="Swenson N.G."/>
        </authorList>
    </citation>
    <scope>NUCLEOTIDE SEQUENCE</scope>
    <source>
        <strain evidence="1">NS2018</strain>
    </source>
</reference>
<dbReference type="PANTHER" id="PTHR33317:SF1">
    <property type="entry name" value="POLYNUCLEOTIDYL TRANSFERASE, RIBONUCLEASE H-LIKE SUPERFAMILY PROTEIN"/>
    <property type="match status" value="1"/>
</dbReference>
<evidence type="ECO:0000313" key="1">
    <source>
        <dbReference type="EMBL" id="KAK0588060.1"/>
    </source>
</evidence>
<sequence length="258" mass="29782">MAGDGDGSDSSLKPVGRRVSSQAEGNCWLLSRSYLPLPSFSPDVHVIDFLIFRSAIHIEYLSVMKYVKPHTLYDGLREMNSKLTGTERLSGKSYLLLGLNIRRDFVGLALTDYLISQVYPIMPCKNHMDSVTRYFPGLISQHNLYGFIVGKPRRAEKPSRCEDIDKDGAKFISDLCSIEKFNGLKYTYWSDRYASEHKEYYYKRYVEHYPGYDDLPLYKKQLLVQKYHAVATLEAYVSYFKDVNLDYQNANKNLNANK</sequence>
<dbReference type="PANTHER" id="PTHR33317">
    <property type="entry name" value="POLYNUCLEOTIDYL TRANSFERASE, RIBONUCLEASE H-LIKE SUPERFAMILY PROTEIN"/>
    <property type="match status" value="1"/>
</dbReference>
<name>A0AA39SE06_ACESA</name>
<dbReference type="Proteomes" id="UP001168877">
    <property type="component" value="Unassembled WGS sequence"/>
</dbReference>
<dbReference type="EMBL" id="JAUESC010000382">
    <property type="protein sequence ID" value="KAK0588060.1"/>
    <property type="molecule type" value="Genomic_DNA"/>
</dbReference>
<comment type="caution">
    <text evidence="1">The sequence shown here is derived from an EMBL/GenBank/DDBJ whole genome shotgun (WGS) entry which is preliminary data.</text>
</comment>
<dbReference type="AlphaFoldDB" id="A0AA39SE06"/>
<dbReference type="InterPro" id="IPR005227">
    <property type="entry name" value="YqgF"/>
</dbReference>
<reference evidence="1" key="2">
    <citation type="submission" date="2023-06" db="EMBL/GenBank/DDBJ databases">
        <authorList>
            <person name="Swenson N.G."/>
            <person name="Wegrzyn J.L."/>
            <person name="Mcevoy S.L."/>
        </authorList>
    </citation>
    <scope>NUCLEOTIDE SEQUENCE</scope>
    <source>
        <strain evidence="1">NS2018</strain>
        <tissue evidence="1">Leaf</tissue>
    </source>
</reference>
<accession>A0AA39SE06</accession>
<evidence type="ECO:0000313" key="2">
    <source>
        <dbReference type="Proteomes" id="UP001168877"/>
    </source>
</evidence>
<organism evidence="1 2">
    <name type="scientific">Acer saccharum</name>
    <name type="common">Sugar maple</name>
    <dbReference type="NCBI Taxonomy" id="4024"/>
    <lineage>
        <taxon>Eukaryota</taxon>
        <taxon>Viridiplantae</taxon>
        <taxon>Streptophyta</taxon>
        <taxon>Embryophyta</taxon>
        <taxon>Tracheophyta</taxon>
        <taxon>Spermatophyta</taxon>
        <taxon>Magnoliopsida</taxon>
        <taxon>eudicotyledons</taxon>
        <taxon>Gunneridae</taxon>
        <taxon>Pentapetalae</taxon>
        <taxon>rosids</taxon>
        <taxon>malvids</taxon>
        <taxon>Sapindales</taxon>
        <taxon>Sapindaceae</taxon>
        <taxon>Hippocastanoideae</taxon>
        <taxon>Acereae</taxon>
        <taxon>Acer</taxon>
    </lineage>
</organism>
<keyword evidence="2" id="KW-1185">Reference proteome</keyword>
<protein>
    <submittedName>
        <fullName evidence="1">Uncharacterized protein</fullName>
    </submittedName>
</protein>
<dbReference type="GO" id="GO:0000967">
    <property type="term" value="P:rRNA 5'-end processing"/>
    <property type="evidence" value="ECO:0007669"/>
    <property type="project" value="TreeGrafter"/>
</dbReference>